<accession>A0A0V0ZWF0</accession>
<reference evidence="1 2" key="1">
    <citation type="submission" date="2015-01" db="EMBL/GenBank/DDBJ databases">
        <title>Evolution of Trichinella species and genotypes.</title>
        <authorList>
            <person name="Korhonen P.K."/>
            <person name="Edoardo P."/>
            <person name="Giuseppe L.R."/>
            <person name="Gasser R.B."/>
        </authorList>
    </citation>
    <scope>NUCLEOTIDE SEQUENCE [LARGE SCALE GENOMIC DNA]</scope>
    <source>
        <strain evidence="1">ISS2496</strain>
    </source>
</reference>
<dbReference type="EMBL" id="JYDQ01000078">
    <property type="protein sequence ID" value="KRY16403.1"/>
    <property type="molecule type" value="Genomic_DNA"/>
</dbReference>
<dbReference type="Proteomes" id="UP000054783">
    <property type="component" value="Unassembled WGS sequence"/>
</dbReference>
<gene>
    <name evidence="1" type="ORF">T12_14773</name>
</gene>
<protein>
    <submittedName>
        <fullName evidence="1">Uncharacterized protein</fullName>
    </submittedName>
</protein>
<evidence type="ECO:0000313" key="2">
    <source>
        <dbReference type="Proteomes" id="UP000054783"/>
    </source>
</evidence>
<comment type="caution">
    <text evidence="1">The sequence shown here is derived from an EMBL/GenBank/DDBJ whole genome shotgun (WGS) entry which is preliminary data.</text>
</comment>
<organism evidence="1 2">
    <name type="scientific">Trichinella patagoniensis</name>
    <dbReference type="NCBI Taxonomy" id="990121"/>
    <lineage>
        <taxon>Eukaryota</taxon>
        <taxon>Metazoa</taxon>
        <taxon>Ecdysozoa</taxon>
        <taxon>Nematoda</taxon>
        <taxon>Enoplea</taxon>
        <taxon>Dorylaimia</taxon>
        <taxon>Trichinellida</taxon>
        <taxon>Trichinellidae</taxon>
        <taxon>Trichinella</taxon>
    </lineage>
</organism>
<dbReference type="AlphaFoldDB" id="A0A0V0ZWF0"/>
<evidence type="ECO:0000313" key="1">
    <source>
        <dbReference type="EMBL" id="KRY16403.1"/>
    </source>
</evidence>
<proteinExistence type="predicted"/>
<name>A0A0V0ZWF0_9BILA</name>
<sequence length="70" mass="7582">MEKGMSNRSEAGVSVVGKDTEAPFRCEATKVNDRSVEHVFAALQAIGASAQFQDHGEWHQPVGINYADCC</sequence>
<keyword evidence="2" id="KW-1185">Reference proteome</keyword>